<evidence type="ECO:0000313" key="7">
    <source>
        <dbReference type="EMBL" id="CEP00351.1"/>
    </source>
</evidence>
<comment type="subcellular location">
    <subcellularLocation>
        <location evidence="1">Nucleus</location>
    </subcellularLocation>
</comment>
<feature type="repeat" description="WD" evidence="5">
    <location>
        <begin position="225"/>
        <end position="266"/>
    </location>
</feature>
<name>A0A0G4IZ70_PLABS</name>
<reference evidence="8 10" key="2">
    <citation type="submission" date="2018-03" db="EMBL/GenBank/DDBJ databases">
        <authorList>
            <person name="Fogelqvist J."/>
        </authorList>
    </citation>
    <scope>NUCLEOTIDE SEQUENCE [LARGE SCALE GENOMIC DNA]</scope>
</reference>
<feature type="compositionally biased region" description="Basic residues" evidence="6">
    <location>
        <begin position="1"/>
        <end position="11"/>
    </location>
</feature>
<feature type="repeat" description="WD" evidence="5">
    <location>
        <begin position="194"/>
        <end position="222"/>
    </location>
</feature>
<feature type="repeat" description="WD" evidence="5">
    <location>
        <begin position="138"/>
        <end position="179"/>
    </location>
</feature>
<dbReference type="OMA" id="CSLRIWK"/>
<evidence type="ECO:0000313" key="9">
    <source>
        <dbReference type="Proteomes" id="UP000039324"/>
    </source>
</evidence>
<keyword evidence="8" id="KW-0496">Mitochondrion</keyword>
<dbReference type="InterPro" id="IPR019775">
    <property type="entry name" value="WD40_repeat_CS"/>
</dbReference>
<reference evidence="7 9" key="1">
    <citation type="submission" date="2015-02" db="EMBL/GenBank/DDBJ databases">
        <authorList>
            <person name="Chooi Y.-H."/>
        </authorList>
    </citation>
    <scope>NUCLEOTIDE SEQUENCE [LARGE SCALE GENOMIC DNA]</scope>
    <source>
        <strain evidence="7">E3</strain>
    </source>
</reference>
<feature type="compositionally biased region" description="Basic and acidic residues" evidence="6">
    <location>
        <begin position="16"/>
        <end position="28"/>
    </location>
</feature>
<dbReference type="Gene3D" id="2.130.10.10">
    <property type="entry name" value="YVTN repeat-like/Quinoprotein amine dehydrogenase"/>
    <property type="match status" value="1"/>
</dbReference>
<dbReference type="PRINTS" id="PR00320">
    <property type="entry name" value="GPROTEINBRPT"/>
</dbReference>
<dbReference type="PROSITE" id="PS00678">
    <property type="entry name" value="WD_REPEATS_1"/>
    <property type="match status" value="3"/>
</dbReference>
<keyword evidence="9" id="KW-1185">Reference proteome</keyword>
<accession>A0A0G4IZ70</accession>
<keyword evidence="4" id="KW-0539">Nucleus</keyword>
<geneLocation type="mitochondrion" evidence="8"/>
<dbReference type="Proteomes" id="UP000290189">
    <property type="component" value="Unassembled WGS sequence"/>
</dbReference>
<dbReference type="PANTHER" id="PTHR19865:SF0">
    <property type="entry name" value="U3 SMALL NUCLEOLAR RNA-INTERACTING PROTEIN 2"/>
    <property type="match status" value="1"/>
</dbReference>
<dbReference type="PROSITE" id="PS50082">
    <property type="entry name" value="WD_REPEATS_2"/>
    <property type="match status" value="4"/>
</dbReference>
<dbReference type="EMBL" id="CDSF01000101">
    <property type="protein sequence ID" value="CEP00351.1"/>
    <property type="molecule type" value="Genomic_DNA"/>
</dbReference>
<evidence type="ECO:0000256" key="2">
    <source>
        <dbReference type="ARBA" id="ARBA00022574"/>
    </source>
</evidence>
<evidence type="ECO:0000256" key="6">
    <source>
        <dbReference type="SAM" id="MobiDB-lite"/>
    </source>
</evidence>
<dbReference type="PANTHER" id="PTHR19865">
    <property type="entry name" value="U3 SMALL NUCLEOLAR RNA INTERACTING PROTEIN 2"/>
    <property type="match status" value="1"/>
</dbReference>
<dbReference type="OrthoDB" id="189968at2759"/>
<dbReference type="InterPro" id="IPR036322">
    <property type="entry name" value="WD40_repeat_dom_sf"/>
</dbReference>
<dbReference type="InterPro" id="IPR039241">
    <property type="entry name" value="Rrp9-like"/>
</dbReference>
<dbReference type="CDD" id="cd00200">
    <property type="entry name" value="WD40"/>
    <property type="match status" value="1"/>
</dbReference>
<dbReference type="SMART" id="SM00320">
    <property type="entry name" value="WD40"/>
    <property type="match status" value="6"/>
</dbReference>
<organism evidence="7 9">
    <name type="scientific">Plasmodiophora brassicae</name>
    <name type="common">Clubroot disease agent</name>
    <dbReference type="NCBI Taxonomy" id="37360"/>
    <lineage>
        <taxon>Eukaryota</taxon>
        <taxon>Sar</taxon>
        <taxon>Rhizaria</taxon>
        <taxon>Endomyxa</taxon>
        <taxon>Phytomyxea</taxon>
        <taxon>Plasmodiophorida</taxon>
        <taxon>Plasmodiophoridae</taxon>
        <taxon>Plasmodiophora</taxon>
    </lineage>
</organism>
<keyword evidence="3" id="KW-0677">Repeat</keyword>
<dbReference type="SUPFAM" id="SSF50978">
    <property type="entry name" value="WD40 repeat-like"/>
    <property type="match status" value="1"/>
</dbReference>
<sequence>MAGPPSRKRQRSSVARRSETHALERDGVDSDGDAIIDDIVASSDADEEVPMSSEEEELETAEEKRVRLAKEFLGRVEAMEGSATFRRHGKERDEEEDESGKGDDEFVQKHLQESSRAARGILHRRLAASISSPTPTTLRGHRRSATCVDLSSDDSRAFSCSKDGSWIAWDMETQSKIFVGGPKESDQLLACCISPDGQVLATGGVDRAVRLWDTRAARTPVHTFTHLHRDTITCLAWRRGSPQLFSGSLDRTVTVWDVEARAYTDTLFGHQSPVMSLSSLAQERVLSCGLDGTIRLFKVAEQTQLVFRGKTTNIDTVAMLSEAQFISGDQSGAISVFRTGKKKPIGVIPEAHGAGCWISSVAACPYTDMVASGASDGYLRLWQVSPERITVAAEVPIAGFLNSIKFARSGRFAVCAVGQEPRLGRWTTVQKARNGINIVNLGTTEPVADDI</sequence>
<feature type="region of interest" description="Disordered" evidence="6">
    <location>
        <begin position="80"/>
        <end position="105"/>
    </location>
</feature>
<evidence type="ECO:0000313" key="10">
    <source>
        <dbReference type="Proteomes" id="UP000290189"/>
    </source>
</evidence>
<dbReference type="Proteomes" id="UP000039324">
    <property type="component" value="Unassembled WGS sequence"/>
</dbReference>
<evidence type="ECO:0000313" key="8">
    <source>
        <dbReference type="EMBL" id="SPQ94140.1"/>
    </source>
</evidence>
<dbReference type="STRING" id="37360.A0A0G4IZ70"/>
<dbReference type="GO" id="GO:0034511">
    <property type="term" value="F:U3 snoRNA binding"/>
    <property type="evidence" value="ECO:0007669"/>
    <property type="project" value="InterPro"/>
</dbReference>
<dbReference type="AlphaFoldDB" id="A0A0G4IZ70"/>
<dbReference type="GO" id="GO:0032040">
    <property type="term" value="C:small-subunit processome"/>
    <property type="evidence" value="ECO:0007669"/>
    <property type="project" value="TreeGrafter"/>
</dbReference>
<dbReference type="InterPro" id="IPR015943">
    <property type="entry name" value="WD40/YVTN_repeat-like_dom_sf"/>
</dbReference>
<dbReference type="FunFam" id="2.130.10.10:FF:000509">
    <property type="entry name" value="U3 small nucleolar RNA-interacting protein"/>
    <property type="match status" value="1"/>
</dbReference>
<protein>
    <submittedName>
        <fullName evidence="7">Uncharacterized protein</fullName>
    </submittedName>
</protein>
<proteinExistence type="predicted"/>
<dbReference type="InterPro" id="IPR020472">
    <property type="entry name" value="WD40_PAC1"/>
</dbReference>
<dbReference type="Pfam" id="PF00400">
    <property type="entry name" value="WD40"/>
    <property type="match status" value="5"/>
</dbReference>
<evidence type="ECO:0000256" key="1">
    <source>
        <dbReference type="ARBA" id="ARBA00004123"/>
    </source>
</evidence>
<evidence type="ECO:0000256" key="5">
    <source>
        <dbReference type="PROSITE-ProRule" id="PRU00221"/>
    </source>
</evidence>
<gene>
    <name evidence="7" type="ORF">PBRA_001405</name>
    <name evidence="8" type="ORF">PLBR_LOCUS1355</name>
</gene>
<dbReference type="PROSITE" id="PS50294">
    <property type="entry name" value="WD_REPEATS_REGION"/>
    <property type="match status" value="2"/>
</dbReference>
<feature type="repeat" description="WD" evidence="5">
    <location>
        <begin position="358"/>
        <end position="392"/>
    </location>
</feature>
<feature type="compositionally biased region" description="Acidic residues" evidence="6">
    <location>
        <begin position="44"/>
        <end position="60"/>
    </location>
</feature>
<feature type="region of interest" description="Disordered" evidence="6">
    <location>
        <begin position="1"/>
        <end position="64"/>
    </location>
</feature>
<keyword evidence="2 5" id="KW-0853">WD repeat</keyword>
<dbReference type="EMBL" id="OVEO01000002">
    <property type="protein sequence ID" value="SPQ94140.1"/>
    <property type="molecule type" value="Genomic_DNA"/>
</dbReference>
<evidence type="ECO:0000256" key="4">
    <source>
        <dbReference type="ARBA" id="ARBA00023242"/>
    </source>
</evidence>
<dbReference type="InterPro" id="IPR001680">
    <property type="entry name" value="WD40_rpt"/>
</dbReference>
<evidence type="ECO:0000256" key="3">
    <source>
        <dbReference type="ARBA" id="ARBA00022737"/>
    </source>
</evidence>